<keyword evidence="3" id="KW-1185">Reference proteome</keyword>
<dbReference type="Pfam" id="PF06177">
    <property type="entry name" value="QueT"/>
    <property type="match status" value="1"/>
</dbReference>
<organism evidence="2 3">
    <name type="scientific">Halobacteroides halobius (strain ATCC 35273 / DSM 5150 / MD-1)</name>
    <dbReference type="NCBI Taxonomy" id="748449"/>
    <lineage>
        <taxon>Bacteria</taxon>
        <taxon>Bacillati</taxon>
        <taxon>Bacillota</taxon>
        <taxon>Clostridia</taxon>
        <taxon>Halanaerobiales</taxon>
        <taxon>Halobacteroidaceae</taxon>
        <taxon>Halobacteroides</taxon>
    </lineage>
</organism>
<feature type="transmembrane region" description="Helical" evidence="1">
    <location>
        <begin position="130"/>
        <end position="149"/>
    </location>
</feature>
<dbReference type="STRING" id="748449.Halha_0729"/>
<dbReference type="PANTHER" id="PTHR40044">
    <property type="entry name" value="INTEGRAL MEMBRANE PROTEIN-RELATED"/>
    <property type="match status" value="1"/>
</dbReference>
<protein>
    <submittedName>
        <fullName evidence="2">Putative membrane protein</fullName>
    </submittedName>
</protein>
<dbReference type="EMBL" id="CP003359">
    <property type="protein sequence ID" value="AGB40702.1"/>
    <property type="molecule type" value="Genomic_DNA"/>
</dbReference>
<proteinExistence type="predicted"/>
<feature type="transmembrane region" description="Helical" evidence="1">
    <location>
        <begin position="41"/>
        <end position="60"/>
    </location>
</feature>
<feature type="transmembrane region" description="Helical" evidence="1">
    <location>
        <begin position="12"/>
        <end position="29"/>
    </location>
</feature>
<feature type="transmembrane region" description="Helical" evidence="1">
    <location>
        <begin position="100"/>
        <end position="124"/>
    </location>
</feature>
<dbReference type="RefSeq" id="WP_015326428.1">
    <property type="nucleotide sequence ID" value="NC_019978.1"/>
</dbReference>
<dbReference type="OrthoDB" id="9786793at2"/>
<sequence length="158" mass="16994">MAKINSKLIAKIGILAAIYTVITLLFAPISYGQIQVRISEALTLLPFYFGPWAAIGLWIGCMIANIFGGLGLIDIIFGSLLTLIAGLLATRAHNKWTAGLYPVLINGLGVALILKFTIGLPYWITSLYVGLGEAISVYIIGIPLVGYLAEKWGDQIRG</sequence>
<keyword evidence="1" id="KW-0472">Membrane</keyword>
<dbReference type="eggNOG" id="COG4708">
    <property type="taxonomic scope" value="Bacteria"/>
</dbReference>
<dbReference type="Proteomes" id="UP000010880">
    <property type="component" value="Chromosome"/>
</dbReference>
<dbReference type="InterPro" id="IPR010387">
    <property type="entry name" value="QueT"/>
</dbReference>
<dbReference type="PATRIC" id="fig|748449.3.peg.687"/>
<dbReference type="HOGENOM" id="CLU_104115_0_0_9"/>
<dbReference type="PIRSF" id="PIRSF031501">
    <property type="entry name" value="QueT"/>
    <property type="match status" value="1"/>
</dbReference>
<accession>L0K5Z7</accession>
<keyword evidence="1" id="KW-0812">Transmembrane</keyword>
<evidence type="ECO:0000313" key="2">
    <source>
        <dbReference type="EMBL" id="AGB40702.1"/>
    </source>
</evidence>
<evidence type="ECO:0000313" key="3">
    <source>
        <dbReference type="Proteomes" id="UP000010880"/>
    </source>
</evidence>
<evidence type="ECO:0000256" key="1">
    <source>
        <dbReference type="SAM" id="Phobius"/>
    </source>
</evidence>
<feature type="transmembrane region" description="Helical" evidence="1">
    <location>
        <begin position="66"/>
        <end position="88"/>
    </location>
</feature>
<keyword evidence="1" id="KW-1133">Transmembrane helix</keyword>
<dbReference type="AlphaFoldDB" id="L0K5Z7"/>
<reference evidence="3" key="1">
    <citation type="submission" date="2012-02" db="EMBL/GenBank/DDBJ databases">
        <title>The complete genome of Halobacteroides halobius DSM 5150.</title>
        <authorList>
            <person name="Lucas S."/>
            <person name="Copeland A."/>
            <person name="Lapidus A."/>
            <person name="Glavina del Rio T."/>
            <person name="Dalin E."/>
            <person name="Tice H."/>
            <person name="Bruce D."/>
            <person name="Goodwin L."/>
            <person name="Pitluck S."/>
            <person name="Peters L."/>
            <person name="Mikhailova N."/>
            <person name="Gu W."/>
            <person name="Kyrpides N."/>
            <person name="Mavromatis K."/>
            <person name="Ivanova N."/>
            <person name="Brettin T."/>
            <person name="Detter J.C."/>
            <person name="Han C."/>
            <person name="Larimer F."/>
            <person name="Land M."/>
            <person name="Hauser L."/>
            <person name="Markowitz V."/>
            <person name="Cheng J.-F."/>
            <person name="Hugenholtz P."/>
            <person name="Woyke T."/>
            <person name="Wu D."/>
            <person name="Tindall B."/>
            <person name="Pomrenke H."/>
            <person name="Brambilla E."/>
            <person name="Klenk H.-P."/>
            <person name="Eisen J.A."/>
        </authorList>
    </citation>
    <scope>NUCLEOTIDE SEQUENCE [LARGE SCALE GENOMIC DNA]</scope>
    <source>
        <strain evidence="3">ATCC 35273 / DSM 5150 / MD-1</strain>
    </source>
</reference>
<name>L0K5Z7_HALHC</name>
<dbReference type="PANTHER" id="PTHR40044:SF1">
    <property type="entry name" value="INTEGRAL MEMBRANE PROTEIN"/>
    <property type="match status" value="1"/>
</dbReference>
<dbReference type="KEGG" id="hhl:Halha_0729"/>
<gene>
    <name evidence="2" type="ordered locus">Halha_0729</name>
</gene>